<dbReference type="NCBIfam" id="TIGR03506">
    <property type="entry name" value="FlgEFG_subfam"/>
    <property type="match status" value="1"/>
</dbReference>
<feature type="domain" description="Flagellar basal-body/hook protein C-terminal" evidence="4">
    <location>
        <begin position="234"/>
        <end position="277"/>
    </location>
</feature>
<dbReference type="KEGG" id="mcui:G8O30_12350"/>
<dbReference type="GO" id="GO:0009425">
    <property type="term" value="C:bacterial-type flagellum basal body"/>
    <property type="evidence" value="ECO:0007669"/>
    <property type="project" value="UniProtKB-SubCell"/>
</dbReference>
<dbReference type="RefSeq" id="WP_239672365.1">
    <property type="nucleotide sequence ID" value="NZ_CP049742.1"/>
</dbReference>
<name>A0A7S8HGQ9_9BACI</name>
<evidence type="ECO:0000256" key="2">
    <source>
        <dbReference type="RuleBase" id="RU362116"/>
    </source>
</evidence>
<dbReference type="InterPro" id="IPR020013">
    <property type="entry name" value="Flagellar_FlgE/F/G"/>
</dbReference>
<dbReference type="PANTHER" id="PTHR30435:SF19">
    <property type="entry name" value="FLAGELLAR BASAL-BODY ROD PROTEIN FLGG"/>
    <property type="match status" value="1"/>
</dbReference>
<sequence length="280" mass="30937">MNRTMITATNTLAQLQLQMDSISHNLANVQTNGYKRKESTFSDLLYQQFNNQPDERQEIGRLTPPQLRQGVGAKIGQSQHVLSQGAIKTTDRSLDVAFTERNQFLKVLVEENGDTAVRFTRDGALYVSPINDDQVILVNSEGHPVVDENDKIITIDGNIQEFTITPNGEFRVTREGQADYVANLGVISVQKPQFLESKGGNLLGLPADLANLGIAENQIYTNLAGEDRGQVALQQGVLEQSNVDMGAEMTELINVQRAYQFQSRAISMADQMQGLVNGLR</sequence>
<accession>A0A7S8HGQ9</accession>
<protein>
    <submittedName>
        <fullName evidence="6">Flagellar hook-basal body protein</fullName>
    </submittedName>
</protein>
<reference evidence="6 7" key="1">
    <citation type="submission" date="2019-07" db="EMBL/GenBank/DDBJ databases">
        <title>Genome sequence of 2 isolates from Red Sea Mangroves.</title>
        <authorList>
            <person name="Sefrji F."/>
            <person name="Michoud G."/>
            <person name="Merlino G."/>
            <person name="Daffonchio D."/>
        </authorList>
    </citation>
    <scope>NUCLEOTIDE SEQUENCE [LARGE SCALE GENOMIC DNA]</scope>
    <source>
        <strain evidence="6 7">R1DC41</strain>
    </source>
</reference>
<proteinExistence type="inferred from homology"/>
<dbReference type="Pfam" id="PF22692">
    <property type="entry name" value="LlgE_F_G_D1"/>
    <property type="match status" value="1"/>
</dbReference>
<evidence type="ECO:0000259" key="4">
    <source>
        <dbReference type="Pfam" id="PF06429"/>
    </source>
</evidence>
<keyword evidence="6" id="KW-0966">Cell projection</keyword>
<dbReference type="InterPro" id="IPR010930">
    <property type="entry name" value="Flg_bb/hook_C_dom"/>
</dbReference>
<dbReference type="Pfam" id="PF06429">
    <property type="entry name" value="Flg_bbr_C"/>
    <property type="match status" value="1"/>
</dbReference>
<dbReference type="InterPro" id="IPR001444">
    <property type="entry name" value="Flag_bb_rod_N"/>
</dbReference>
<feature type="domain" description="Flagellar hook protein FlgE/F/G-like D1" evidence="5">
    <location>
        <begin position="111"/>
        <end position="170"/>
    </location>
</feature>
<evidence type="ECO:0000259" key="5">
    <source>
        <dbReference type="Pfam" id="PF22692"/>
    </source>
</evidence>
<dbReference type="EMBL" id="CP049742">
    <property type="protein sequence ID" value="QPC47690.1"/>
    <property type="molecule type" value="Genomic_DNA"/>
</dbReference>
<keyword evidence="2" id="KW-0975">Bacterial flagellum</keyword>
<evidence type="ECO:0000313" key="6">
    <source>
        <dbReference type="EMBL" id="QPC47690.1"/>
    </source>
</evidence>
<dbReference type="Pfam" id="PF00460">
    <property type="entry name" value="Flg_bb_rod"/>
    <property type="match status" value="1"/>
</dbReference>
<dbReference type="InterPro" id="IPR053967">
    <property type="entry name" value="LlgE_F_G-like_D1"/>
</dbReference>
<comment type="similarity">
    <text evidence="1 2">Belongs to the flagella basal body rod proteins family.</text>
</comment>
<dbReference type="GO" id="GO:0071978">
    <property type="term" value="P:bacterial-type flagellum-dependent swarming motility"/>
    <property type="evidence" value="ECO:0007669"/>
    <property type="project" value="TreeGrafter"/>
</dbReference>
<dbReference type="Proteomes" id="UP000593626">
    <property type="component" value="Chromosome"/>
</dbReference>
<keyword evidence="7" id="KW-1185">Reference proteome</keyword>
<dbReference type="AlphaFoldDB" id="A0A7S8HGQ9"/>
<evidence type="ECO:0000313" key="7">
    <source>
        <dbReference type="Proteomes" id="UP000593626"/>
    </source>
</evidence>
<organism evidence="6 7">
    <name type="scientific">Mangrovibacillus cuniculi</name>
    <dbReference type="NCBI Taxonomy" id="2593652"/>
    <lineage>
        <taxon>Bacteria</taxon>
        <taxon>Bacillati</taxon>
        <taxon>Bacillota</taxon>
        <taxon>Bacilli</taxon>
        <taxon>Bacillales</taxon>
        <taxon>Bacillaceae</taxon>
        <taxon>Mangrovibacillus</taxon>
    </lineage>
</organism>
<evidence type="ECO:0000259" key="3">
    <source>
        <dbReference type="Pfam" id="PF00460"/>
    </source>
</evidence>
<comment type="subcellular location">
    <subcellularLocation>
        <location evidence="2">Bacterial flagellum basal body</location>
    </subcellularLocation>
</comment>
<keyword evidence="6" id="KW-0282">Flagellum</keyword>
<gene>
    <name evidence="6" type="ORF">G8O30_12350</name>
</gene>
<evidence type="ECO:0000256" key="1">
    <source>
        <dbReference type="ARBA" id="ARBA00009677"/>
    </source>
</evidence>
<feature type="domain" description="Flagellar basal body rod protein N-terminal" evidence="3">
    <location>
        <begin position="7"/>
        <end position="35"/>
    </location>
</feature>
<dbReference type="InterPro" id="IPR037925">
    <property type="entry name" value="FlgE/F/G-like"/>
</dbReference>
<dbReference type="PANTHER" id="PTHR30435">
    <property type="entry name" value="FLAGELLAR PROTEIN"/>
    <property type="match status" value="1"/>
</dbReference>
<dbReference type="SUPFAM" id="SSF117143">
    <property type="entry name" value="Flagellar hook protein flgE"/>
    <property type="match status" value="1"/>
</dbReference>
<keyword evidence="6" id="KW-0969">Cilium</keyword>